<dbReference type="InterPro" id="IPR036691">
    <property type="entry name" value="Endo/exonu/phosph_ase_sf"/>
</dbReference>
<comment type="caution">
    <text evidence="2">The sequence shown here is derived from an EMBL/GenBank/DDBJ whole genome shotgun (WGS) entry which is preliminary data.</text>
</comment>
<dbReference type="GO" id="GO:0004519">
    <property type="term" value="F:endonuclease activity"/>
    <property type="evidence" value="ECO:0007669"/>
    <property type="project" value="UniProtKB-KW"/>
</dbReference>
<dbReference type="EMBL" id="JAHFVK010000002">
    <property type="protein sequence ID" value="MBT2135134.1"/>
    <property type="molecule type" value="Genomic_DNA"/>
</dbReference>
<dbReference type="SUPFAM" id="SSF56219">
    <property type="entry name" value="DNase I-like"/>
    <property type="match status" value="1"/>
</dbReference>
<proteinExistence type="predicted"/>
<evidence type="ECO:0000259" key="1">
    <source>
        <dbReference type="Pfam" id="PF03372"/>
    </source>
</evidence>
<name>A0ABS5W616_9SPHN</name>
<evidence type="ECO:0000313" key="2">
    <source>
        <dbReference type="EMBL" id="MBT2135134.1"/>
    </source>
</evidence>
<dbReference type="Pfam" id="PF03372">
    <property type="entry name" value="Exo_endo_phos"/>
    <property type="match status" value="1"/>
</dbReference>
<dbReference type="InterPro" id="IPR005135">
    <property type="entry name" value="Endo/exonuclease/phosphatase"/>
</dbReference>
<accession>A0ABS5W616</accession>
<protein>
    <submittedName>
        <fullName evidence="2">Endonuclease/exonuclease/phosphatase family protein</fullName>
    </submittedName>
</protein>
<dbReference type="Proteomes" id="UP000811255">
    <property type="component" value="Unassembled WGS sequence"/>
</dbReference>
<evidence type="ECO:0000313" key="3">
    <source>
        <dbReference type="Proteomes" id="UP000811255"/>
    </source>
</evidence>
<dbReference type="PANTHER" id="PTHR14859">
    <property type="entry name" value="CALCOFLUOR WHITE HYPERSENSITIVE PROTEIN PRECURSOR"/>
    <property type="match status" value="1"/>
</dbReference>
<keyword evidence="2" id="KW-0255">Endonuclease</keyword>
<dbReference type="Gene3D" id="3.60.10.10">
    <property type="entry name" value="Endonuclease/exonuclease/phosphatase"/>
    <property type="match status" value="1"/>
</dbReference>
<dbReference type="InterPro" id="IPR051916">
    <property type="entry name" value="GPI-anchor_lipid_remodeler"/>
</dbReference>
<sequence length="234" mass="26216">MQLTFASYNMHKGVGVDGRFDPDRIISVLRELNADVIALQEADRRFGERESILPKALLDETPWRAAPVNKRARSLGWHGNALLVRRDIEVVDAQALHLPTLEPRGAVRADLLVEGQRIRVLGAHLDLSGLLRRDQIKAMLHHCGHCETPCPTVMMGDFNQWGRTKGVLREFTDGWQTPSIGNSFPSRRPIAPLDRIVYSSEWACENTHVHHSALAAVASDHLPVRATLRILPKN</sequence>
<reference evidence="2 3" key="1">
    <citation type="submission" date="2021-05" db="EMBL/GenBank/DDBJ databases">
        <title>Croceibacterium sp. LX-88 genome sequence.</title>
        <authorList>
            <person name="Luo X."/>
        </authorList>
    </citation>
    <scope>NUCLEOTIDE SEQUENCE [LARGE SCALE GENOMIC DNA]</scope>
    <source>
        <strain evidence="2 3">LX-88</strain>
    </source>
</reference>
<gene>
    <name evidence="2" type="ORF">KK137_12415</name>
</gene>
<keyword evidence="2" id="KW-0540">Nuclease</keyword>
<feature type="domain" description="Endonuclease/exonuclease/phosphatase" evidence="1">
    <location>
        <begin position="6"/>
        <end position="221"/>
    </location>
</feature>
<keyword evidence="3" id="KW-1185">Reference proteome</keyword>
<dbReference type="PANTHER" id="PTHR14859:SF15">
    <property type="entry name" value="ENDONUCLEASE_EXONUCLEASE_PHOSPHATASE DOMAIN-CONTAINING PROTEIN"/>
    <property type="match status" value="1"/>
</dbReference>
<keyword evidence="2" id="KW-0378">Hydrolase</keyword>
<organism evidence="2 3">
    <name type="scientific">Croceibacterium selenioxidans</name>
    <dbReference type="NCBI Taxonomy" id="2838833"/>
    <lineage>
        <taxon>Bacteria</taxon>
        <taxon>Pseudomonadati</taxon>
        <taxon>Pseudomonadota</taxon>
        <taxon>Alphaproteobacteria</taxon>
        <taxon>Sphingomonadales</taxon>
        <taxon>Erythrobacteraceae</taxon>
        <taxon>Croceibacterium</taxon>
    </lineage>
</organism>